<dbReference type="VEuPathDB" id="FungiDB:PV10_02935"/>
<evidence type="ECO:0000313" key="7">
    <source>
        <dbReference type="EMBL" id="KIV95262.1"/>
    </source>
</evidence>
<proteinExistence type="predicted"/>
<dbReference type="GO" id="GO:0045944">
    <property type="term" value="P:positive regulation of transcription by RNA polymerase II"/>
    <property type="evidence" value="ECO:0007669"/>
    <property type="project" value="TreeGrafter"/>
</dbReference>
<dbReference type="GeneID" id="27320780"/>
<dbReference type="Gene3D" id="4.10.240.10">
    <property type="entry name" value="Zn(2)-C6 fungal-type DNA-binding domain"/>
    <property type="match status" value="1"/>
</dbReference>
<dbReference type="OMA" id="RANATKW"/>
<dbReference type="HOGENOM" id="CLU_009030_4_0_1"/>
<organism evidence="7 8">
    <name type="scientific">Exophiala mesophila</name>
    <name type="common">Black yeast-like fungus</name>
    <dbReference type="NCBI Taxonomy" id="212818"/>
    <lineage>
        <taxon>Eukaryota</taxon>
        <taxon>Fungi</taxon>
        <taxon>Dikarya</taxon>
        <taxon>Ascomycota</taxon>
        <taxon>Pezizomycotina</taxon>
        <taxon>Eurotiomycetes</taxon>
        <taxon>Chaetothyriomycetidae</taxon>
        <taxon>Chaetothyriales</taxon>
        <taxon>Herpotrichiellaceae</taxon>
        <taxon>Exophiala</taxon>
    </lineage>
</organism>
<keyword evidence="8" id="KW-1185">Reference proteome</keyword>
<gene>
    <name evidence="7" type="ORF">PV10_02935</name>
</gene>
<evidence type="ECO:0000256" key="4">
    <source>
        <dbReference type="ARBA" id="ARBA00023163"/>
    </source>
</evidence>
<dbReference type="Pfam" id="PF11951">
    <property type="entry name" value="Fungal_trans_2"/>
    <property type="match status" value="1"/>
</dbReference>
<protein>
    <recommendedName>
        <fullName evidence="6">Zn(2)-C6 fungal-type domain-containing protein</fullName>
    </recommendedName>
</protein>
<dbReference type="RefSeq" id="XP_016226836.1">
    <property type="nucleotide sequence ID" value="XM_016367318.1"/>
</dbReference>
<dbReference type="SUPFAM" id="SSF57701">
    <property type="entry name" value="Zn2/Cys6 DNA-binding domain"/>
    <property type="match status" value="1"/>
</dbReference>
<evidence type="ECO:0000256" key="3">
    <source>
        <dbReference type="ARBA" id="ARBA00023125"/>
    </source>
</evidence>
<dbReference type="PANTHER" id="PTHR37534:SF49">
    <property type="entry name" value="LYSINE BIOSYNTHESIS REGULATORY PROTEIN LYS14"/>
    <property type="match status" value="1"/>
</dbReference>
<reference evidence="7 8" key="1">
    <citation type="submission" date="2015-01" db="EMBL/GenBank/DDBJ databases">
        <title>The Genome Sequence of Exophiala mesophila CBS40295.</title>
        <authorList>
            <consortium name="The Broad Institute Genomics Platform"/>
            <person name="Cuomo C."/>
            <person name="de Hoog S."/>
            <person name="Gorbushina A."/>
            <person name="Stielow B."/>
            <person name="Teixiera M."/>
            <person name="Abouelleil A."/>
            <person name="Chapman S.B."/>
            <person name="Priest M."/>
            <person name="Young S.K."/>
            <person name="Wortman J."/>
            <person name="Nusbaum C."/>
            <person name="Birren B."/>
        </authorList>
    </citation>
    <scope>NUCLEOTIDE SEQUENCE [LARGE SCALE GENOMIC DNA]</scope>
    <source>
        <strain evidence="7 8">CBS 40295</strain>
    </source>
</reference>
<keyword evidence="4" id="KW-0804">Transcription</keyword>
<evidence type="ECO:0000259" key="6">
    <source>
        <dbReference type="PROSITE" id="PS50048"/>
    </source>
</evidence>
<dbReference type="InterPro" id="IPR021858">
    <property type="entry name" value="Fun_TF"/>
</dbReference>
<dbReference type="CDD" id="cd00067">
    <property type="entry name" value="GAL4"/>
    <property type="match status" value="1"/>
</dbReference>
<keyword evidence="2" id="KW-0805">Transcription regulation</keyword>
<evidence type="ECO:0000256" key="1">
    <source>
        <dbReference type="ARBA" id="ARBA00004123"/>
    </source>
</evidence>
<accession>A0A0D1ZKT4</accession>
<dbReference type="PROSITE" id="PS00463">
    <property type="entry name" value="ZN2_CY6_FUNGAL_1"/>
    <property type="match status" value="1"/>
</dbReference>
<evidence type="ECO:0000313" key="8">
    <source>
        <dbReference type="Proteomes" id="UP000054302"/>
    </source>
</evidence>
<dbReference type="GO" id="GO:0008270">
    <property type="term" value="F:zinc ion binding"/>
    <property type="evidence" value="ECO:0007669"/>
    <property type="project" value="InterPro"/>
</dbReference>
<dbReference type="AlphaFoldDB" id="A0A0D1ZKT4"/>
<evidence type="ECO:0000256" key="5">
    <source>
        <dbReference type="ARBA" id="ARBA00023242"/>
    </source>
</evidence>
<feature type="domain" description="Zn(2)-C6 fungal-type" evidence="6">
    <location>
        <begin position="11"/>
        <end position="38"/>
    </location>
</feature>
<comment type="subcellular location">
    <subcellularLocation>
        <location evidence="1">Nucleus</location>
    </subcellularLocation>
</comment>
<keyword evidence="3" id="KW-0238">DNA-binding</keyword>
<evidence type="ECO:0000256" key="2">
    <source>
        <dbReference type="ARBA" id="ARBA00023015"/>
    </source>
</evidence>
<dbReference type="EMBL" id="KN847521">
    <property type="protein sequence ID" value="KIV95262.1"/>
    <property type="molecule type" value="Genomic_DNA"/>
</dbReference>
<keyword evidence="5" id="KW-0539">Nucleus</keyword>
<dbReference type="STRING" id="212818.A0A0D1ZKT4"/>
<dbReference type="GO" id="GO:0005634">
    <property type="term" value="C:nucleus"/>
    <property type="evidence" value="ECO:0007669"/>
    <property type="project" value="UniProtKB-SubCell"/>
</dbReference>
<dbReference type="GO" id="GO:0000976">
    <property type="term" value="F:transcription cis-regulatory region binding"/>
    <property type="evidence" value="ECO:0007669"/>
    <property type="project" value="TreeGrafter"/>
</dbReference>
<dbReference type="OrthoDB" id="3477330at2759"/>
<dbReference type="SMART" id="SM00066">
    <property type="entry name" value="GAL4"/>
    <property type="match status" value="1"/>
</dbReference>
<name>A0A0D1ZKT4_EXOME</name>
<dbReference type="InterPro" id="IPR036864">
    <property type="entry name" value="Zn2-C6_fun-type_DNA-bd_sf"/>
</dbReference>
<dbReference type="PANTHER" id="PTHR37534">
    <property type="entry name" value="TRANSCRIPTIONAL ACTIVATOR PROTEIN UGA3"/>
    <property type="match status" value="1"/>
</dbReference>
<dbReference type="Proteomes" id="UP000054302">
    <property type="component" value="Unassembled WGS sequence"/>
</dbReference>
<dbReference type="PROSITE" id="PS50048">
    <property type="entry name" value="ZN2_CY6_FUNGAL_2"/>
    <property type="match status" value="1"/>
</dbReference>
<dbReference type="GO" id="GO:0000981">
    <property type="term" value="F:DNA-binding transcription factor activity, RNA polymerase II-specific"/>
    <property type="evidence" value="ECO:0007669"/>
    <property type="project" value="InterPro"/>
</dbReference>
<dbReference type="Pfam" id="PF00172">
    <property type="entry name" value="Zn_clus"/>
    <property type="match status" value="1"/>
</dbReference>
<dbReference type="InterPro" id="IPR001138">
    <property type="entry name" value="Zn2Cys6_DnaBD"/>
</dbReference>
<sequence>MKKQVRRSFSACWTCRRRRVRCDGGQPCTPCTKRKVTCEGYHVELSWVDPETGVYKSHSRRTLDFASTWNGWPIYGDHQLDHLLDAPDCEACDCVPAKPRHNPFGTLDFKVDDKVERLVRKPRTPSLTRALTINPIRDHSHHDQALFHNYTQRIAFLMIPVDGAVNPWKTTYPVIALQQSSPAHKSLYHAILAQSAFHLYNVHPSGSDISKFNRRKGLEHYVNSLTQLRTCLNTPSPDYEACVAALLTIAVVEGVYASETKQWRCHFQGAIGFITDFMQQTPWLVSRDAWVLSQSLVLSFEVAQTSRTMIENRPTIIDDLCEAVSLQANFGYTIGASRDVLYALSTIRKLRIQLMKKEEIHQDQFATVVEDLIRTLSSEKLDALPASMIEECDTTEPSSENEQKSEKEKKNNYLQVLHRRIFRNAALIYLYRTIFNAVPAIIEQYISRALADTVEFLDLHGGSVSAWPVFMAAVEACSETDRANATKWLTCSCALGIQNRHAIREIVESVWRERDEQAIALDTTPDQVEVDWTQVQQALKIDLLLI</sequence>